<gene>
    <name evidence="1" type="ORF">BAE44_0006499</name>
</gene>
<dbReference type="STRING" id="888268.A0A1E5W4X0"/>
<comment type="caution">
    <text evidence="1">The sequence shown here is derived from an EMBL/GenBank/DDBJ whole genome shotgun (WGS) entry which is preliminary data.</text>
</comment>
<dbReference type="EMBL" id="LWDX02021011">
    <property type="protein sequence ID" value="OEL32482.1"/>
    <property type="molecule type" value="Genomic_DNA"/>
</dbReference>
<dbReference type="AlphaFoldDB" id="A0A1E5W4X0"/>
<sequence length="217" mass="23582">MEDDKAIKKAAERIARLLDQGMAGDSFRVRLASDVARAAADMALLRSRSSRSEFQRAVVCRLREQGHDAAVCMTSWRGKQDVSAGRYEYIDVVSMVTGKQATTPGERYIVDLGFTAEFAVARPTAAYASVLEALPGVLVARPKVVQQVVKVAGKAARRSLKGQGLTVPPWRKKRFVAAKWFAPYRRTMGDTAGHHAPVVASGDATMCRTVGFVHACS</sequence>
<evidence type="ECO:0000313" key="1">
    <source>
        <dbReference type="EMBL" id="OEL32482.1"/>
    </source>
</evidence>
<evidence type="ECO:0008006" key="3">
    <source>
        <dbReference type="Google" id="ProtNLM"/>
    </source>
</evidence>
<organism evidence="1 2">
    <name type="scientific">Dichanthelium oligosanthes</name>
    <dbReference type="NCBI Taxonomy" id="888268"/>
    <lineage>
        <taxon>Eukaryota</taxon>
        <taxon>Viridiplantae</taxon>
        <taxon>Streptophyta</taxon>
        <taxon>Embryophyta</taxon>
        <taxon>Tracheophyta</taxon>
        <taxon>Spermatophyta</taxon>
        <taxon>Magnoliopsida</taxon>
        <taxon>Liliopsida</taxon>
        <taxon>Poales</taxon>
        <taxon>Poaceae</taxon>
        <taxon>PACMAD clade</taxon>
        <taxon>Panicoideae</taxon>
        <taxon>Panicodae</taxon>
        <taxon>Paniceae</taxon>
        <taxon>Dichantheliinae</taxon>
        <taxon>Dichanthelium</taxon>
    </lineage>
</organism>
<dbReference type="PANTHER" id="PTHR31579:SF90">
    <property type="entry name" value="OS11G0437600 PROTEIN"/>
    <property type="match status" value="1"/>
</dbReference>
<dbReference type="PANTHER" id="PTHR31579">
    <property type="entry name" value="OS03G0796600 PROTEIN"/>
    <property type="match status" value="1"/>
</dbReference>
<keyword evidence="2" id="KW-1185">Reference proteome</keyword>
<accession>A0A1E5W4X0</accession>
<dbReference type="OrthoDB" id="548115at2759"/>
<dbReference type="InterPro" id="IPR006502">
    <property type="entry name" value="PDDEXK-like"/>
</dbReference>
<dbReference type="Pfam" id="PF04720">
    <property type="entry name" value="PDDEXK_6"/>
    <property type="match status" value="1"/>
</dbReference>
<name>A0A1E5W4X0_9POAL</name>
<reference evidence="1 2" key="1">
    <citation type="submission" date="2016-09" db="EMBL/GenBank/DDBJ databases">
        <title>The draft genome of Dichanthelium oligosanthes: A C3 panicoid grass species.</title>
        <authorList>
            <person name="Studer A.J."/>
            <person name="Schnable J.C."/>
            <person name="Brutnell T.P."/>
        </authorList>
    </citation>
    <scope>NUCLEOTIDE SEQUENCE [LARGE SCALE GENOMIC DNA]</scope>
    <source>
        <strain evidence="2">cv. Kellogg 1175</strain>
        <tissue evidence="1">Leaf</tissue>
    </source>
</reference>
<evidence type="ECO:0000313" key="2">
    <source>
        <dbReference type="Proteomes" id="UP000095767"/>
    </source>
</evidence>
<dbReference type="Proteomes" id="UP000095767">
    <property type="component" value="Unassembled WGS sequence"/>
</dbReference>
<protein>
    <recommendedName>
        <fullName evidence="3">Plant-specific domain TIGR01615 family protein</fullName>
    </recommendedName>
</protein>
<dbReference type="NCBIfam" id="TIGR01615">
    <property type="entry name" value="A_thal_3542"/>
    <property type="match status" value="1"/>
</dbReference>
<proteinExistence type="predicted"/>